<feature type="domain" description="AMP-dependent synthetase/ligase" evidence="5">
    <location>
        <begin position="51"/>
        <end position="413"/>
    </location>
</feature>
<comment type="caution">
    <text evidence="7">The sequence shown here is derived from an EMBL/GenBank/DDBJ whole genome shotgun (WGS) entry which is preliminary data.</text>
</comment>
<keyword evidence="4" id="KW-0472">Membrane</keyword>
<dbReference type="Proteomes" id="UP000289340">
    <property type="component" value="Chromosome 5"/>
</dbReference>
<dbReference type="CDD" id="cd05904">
    <property type="entry name" value="4CL"/>
    <property type="match status" value="1"/>
</dbReference>
<dbReference type="InterPro" id="IPR045851">
    <property type="entry name" value="AMP-bd_C_sf"/>
</dbReference>
<evidence type="ECO:0000259" key="5">
    <source>
        <dbReference type="Pfam" id="PF00501"/>
    </source>
</evidence>
<evidence type="ECO:0000256" key="1">
    <source>
        <dbReference type="ARBA" id="ARBA00006432"/>
    </source>
</evidence>
<dbReference type="SMR" id="A0A445KKU1"/>
<keyword evidence="4" id="KW-1133">Transmembrane helix</keyword>
<evidence type="ECO:0000313" key="7">
    <source>
        <dbReference type="EMBL" id="RZC11434.1"/>
    </source>
</evidence>
<feature type="domain" description="AMP-binding enzyme C-terminal" evidence="6">
    <location>
        <begin position="464"/>
        <end position="539"/>
    </location>
</feature>
<dbReference type="PANTHER" id="PTHR24096:SF160">
    <property type="entry name" value="4-COUMARATE--COA LIGASE-LIKE 9"/>
    <property type="match status" value="1"/>
</dbReference>
<reference evidence="7 8" key="1">
    <citation type="submission" date="2018-09" db="EMBL/GenBank/DDBJ databases">
        <title>A high-quality reference genome of wild soybean provides a powerful tool to mine soybean genomes.</title>
        <authorList>
            <person name="Xie M."/>
            <person name="Chung C.Y.L."/>
            <person name="Li M.-W."/>
            <person name="Wong F.-L."/>
            <person name="Chan T.-F."/>
            <person name="Lam H.-M."/>
        </authorList>
    </citation>
    <scope>NUCLEOTIDE SEQUENCE [LARGE SCALE GENOMIC DNA]</scope>
    <source>
        <strain evidence="8">cv. W05</strain>
        <tissue evidence="7">Hypocotyl of etiolated seedlings</tissue>
    </source>
</reference>
<dbReference type="InterPro" id="IPR020845">
    <property type="entry name" value="AMP-binding_CS"/>
</dbReference>
<dbReference type="FunFam" id="3.30.300.30:FF:000007">
    <property type="entry name" value="4-coumarate--CoA ligase 2"/>
    <property type="match status" value="1"/>
</dbReference>
<dbReference type="AlphaFoldDB" id="A0A445KKU1"/>
<dbReference type="Gramene" id="XM_028376117.1">
    <property type="protein sequence ID" value="XP_028231918.1"/>
    <property type="gene ID" value="LOC114412288"/>
</dbReference>
<dbReference type="SUPFAM" id="SSF56801">
    <property type="entry name" value="Acetyl-CoA synthetase-like"/>
    <property type="match status" value="1"/>
</dbReference>
<evidence type="ECO:0000256" key="2">
    <source>
        <dbReference type="ARBA" id="ARBA00022598"/>
    </source>
</evidence>
<organism evidence="7 8">
    <name type="scientific">Glycine soja</name>
    <name type="common">Wild soybean</name>
    <dbReference type="NCBI Taxonomy" id="3848"/>
    <lineage>
        <taxon>Eukaryota</taxon>
        <taxon>Viridiplantae</taxon>
        <taxon>Streptophyta</taxon>
        <taxon>Embryophyta</taxon>
        <taxon>Tracheophyta</taxon>
        <taxon>Spermatophyta</taxon>
        <taxon>Magnoliopsida</taxon>
        <taxon>eudicotyledons</taxon>
        <taxon>Gunneridae</taxon>
        <taxon>Pentapetalae</taxon>
        <taxon>rosids</taxon>
        <taxon>fabids</taxon>
        <taxon>Fabales</taxon>
        <taxon>Fabaceae</taxon>
        <taxon>Papilionoideae</taxon>
        <taxon>50 kb inversion clade</taxon>
        <taxon>NPAAA clade</taxon>
        <taxon>indigoferoid/millettioid clade</taxon>
        <taxon>Phaseoleae</taxon>
        <taxon>Glycine</taxon>
        <taxon>Glycine subgen. Soja</taxon>
    </lineage>
</organism>
<keyword evidence="4" id="KW-0812">Transmembrane</keyword>
<feature type="transmembrane region" description="Helical" evidence="4">
    <location>
        <begin position="249"/>
        <end position="271"/>
    </location>
</feature>
<comment type="similarity">
    <text evidence="1">Belongs to the ATP-dependent AMP-binding enzyme family.</text>
</comment>
<evidence type="ECO:0000256" key="4">
    <source>
        <dbReference type="SAM" id="Phobius"/>
    </source>
</evidence>
<dbReference type="Pfam" id="PF13193">
    <property type="entry name" value="AMP-binding_C"/>
    <property type="match status" value="1"/>
</dbReference>
<dbReference type="Gene3D" id="3.40.50.12780">
    <property type="entry name" value="N-terminal domain of ligase-like"/>
    <property type="match status" value="1"/>
</dbReference>
<dbReference type="InterPro" id="IPR025110">
    <property type="entry name" value="AMP-bd_C"/>
</dbReference>
<dbReference type="Pfam" id="PF00501">
    <property type="entry name" value="AMP-binding"/>
    <property type="match status" value="1"/>
</dbReference>
<evidence type="ECO:0000313" key="8">
    <source>
        <dbReference type="Proteomes" id="UP000289340"/>
    </source>
</evidence>
<dbReference type="PROSITE" id="PS00455">
    <property type="entry name" value="AMP_BINDING"/>
    <property type="match status" value="1"/>
</dbReference>
<dbReference type="InterPro" id="IPR000873">
    <property type="entry name" value="AMP-dep_synth/lig_dom"/>
</dbReference>
<gene>
    <name evidence="7" type="ORF">D0Y65_011569</name>
</gene>
<proteinExistence type="inferred from homology"/>
<dbReference type="Gene3D" id="3.30.300.30">
    <property type="match status" value="1"/>
</dbReference>
<evidence type="ECO:0000259" key="6">
    <source>
        <dbReference type="Pfam" id="PF13193"/>
    </source>
</evidence>
<accession>A0A445KKU1</accession>
<name>A0A445KKU1_GLYSO</name>
<dbReference type="EMBL" id="QZWG01000005">
    <property type="protein sequence ID" value="RZC11434.1"/>
    <property type="molecule type" value="Genomic_DNA"/>
</dbReference>
<keyword evidence="8" id="KW-1185">Reference proteome</keyword>
<dbReference type="InterPro" id="IPR042099">
    <property type="entry name" value="ANL_N_sf"/>
</dbReference>
<protein>
    <submittedName>
        <fullName evidence="7">4-coumarate--CoA ligase-like 9 isoform A</fullName>
    </submittedName>
</protein>
<keyword evidence="2 7" id="KW-0436">Ligase</keyword>
<dbReference type="PANTHER" id="PTHR24096">
    <property type="entry name" value="LONG-CHAIN-FATTY-ACID--COA LIGASE"/>
    <property type="match status" value="1"/>
</dbReference>
<evidence type="ECO:0000256" key="3">
    <source>
        <dbReference type="SAM" id="MobiDB-lite"/>
    </source>
</evidence>
<sequence length="552" mass="60522">MEQRKSIWSPVTDPRSGFNRESRTFHSLKPPLRLPPPNAAVSAAAFALFLRRNSQFPDSSTAFIDSATGHRLSYGELLHRAKTLASNLATILKLTKGDTALVLSPNILQVPILCFALLSLGVVVSPANPLSTRSELTRFFNISNPSIVFTVTSVVEKTREFQVKTVLLDSPEFDTLTKSQIHTKYIQECDSHQRGLVSNMQVTQSDVAAILYSSGTTGTIKGVMLTHRNLTAIAAGYDTVREKRKEPAVVLYTVPFFHVYGFTFSLGAMVLSETVVIMERFSMKAMLSAVERFRVTHATMVPALVVAMTKDCVIAGYDLTSLEGIVCGGSPLRKETDEAFKAKFPNVLVMQGYGLTESAVTRTTPEEANQVGATGKLIPNIEAKIVNPETGEAMFPGEQGELWIRGPYVMKGYSGDPKATSATLVDGWLRTGDLCYFDSKGFLYVVDRLKELIKYKGYQVAPAELEELLLSHSEINDAAVIPYPDEVAGQVPMAFVVRQPQSSLGAAEVIDFVAKQVSPYKKIRRVAFVNSIPKNAAGKILRKDLKLALSRL</sequence>
<feature type="region of interest" description="Disordered" evidence="3">
    <location>
        <begin position="1"/>
        <end position="20"/>
    </location>
</feature>
<dbReference type="GO" id="GO:0016405">
    <property type="term" value="F:CoA-ligase activity"/>
    <property type="evidence" value="ECO:0007669"/>
    <property type="project" value="TreeGrafter"/>
</dbReference>